<dbReference type="AlphaFoldDB" id="A0A142EKS0"/>
<dbReference type="PATRIC" id="fig|1727163.4.peg.1008"/>
<dbReference type="OrthoDB" id="5522116at2"/>
<dbReference type="Proteomes" id="UP000073816">
    <property type="component" value="Chromosome"/>
</dbReference>
<dbReference type="RefSeq" id="WP_148660188.1">
    <property type="nucleotide sequence ID" value="NZ_CP012836.1"/>
</dbReference>
<dbReference type="STRING" id="1727163.AO498_04855"/>
<reference evidence="2" key="1">
    <citation type="submission" date="2015-09" db="EMBL/GenBank/DDBJ databases">
        <title>Complete sequence of Algoriphagus sp. M8-2.</title>
        <authorList>
            <person name="Shintani M."/>
        </authorList>
    </citation>
    <scope>NUCLEOTIDE SEQUENCE [LARGE SCALE GENOMIC DNA]</scope>
    <source>
        <strain evidence="2">M8-2</strain>
    </source>
</reference>
<dbReference type="PROSITE" id="PS51257">
    <property type="entry name" value="PROKAR_LIPOPROTEIN"/>
    <property type="match status" value="1"/>
</dbReference>
<protein>
    <submittedName>
        <fullName evidence="1">Uncharacterized protein</fullName>
    </submittedName>
</protein>
<keyword evidence="2" id="KW-1185">Reference proteome</keyword>
<evidence type="ECO:0000313" key="2">
    <source>
        <dbReference type="Proteomes" id="UP000073816"/>
    </source>
</evidence>
<sequence>MARIILLSALVFLFFAGCKEEEQPQVDAFIFGRWNLLCEGNCIQIYKYDQGKLYIDNMRSFREAPVITYKTTPLDNSSATKAANLRTALPEAYLFPRALQFIACAGCEEEGGYYVALENKDGIAWWQIGKVPETWPEEIKPFMNLLVQTIDELPQE</sequence>
<name>A0A142EKS0_9BACT</name>
<gene>
    <name evidence="1" type="ORF">AO498_04855</name>
</gene>
<accession>A0A142EKS0</accession>
<dbReference type="KEGG" id="alm:AO498_04855"/>
<dbReference type="EMBL" id="CP012836">
    <property type="protein sequence ID" value="AMQ55725.1"/>
    <property type="molecule type" value="Genomic_DNA"/>
</dbReference>
<evidence type="ECO:0000313" key="1">
    <source>
        <dbReference type="EMBL" id="AMQ55725.1"/>
    </source>
</evidence>
<organism evidence="1 2">
    <name type="scientific">Algoriphagus sanaruensis</name>
    <dbReference type="NCBI Taxonomy" id="1727163"/>
    <lineage>
        <taxon>Bacteria</taxon>
        <taxon>Pseudomonadati</taxon>
        <taxon>Bacteroidota</taxon>
        <taxon>Cytophagia</taxon>
        <taxon>Cytophagales</taxon>
        <taxon>Cyclobacteriaceae</taxon>
        <taxon>Algoriphagus</taxon>
    </lineage>
</organism>
<reference evidence="1 2" key="2">
    <citation type="journal article" date="2016" name="Genome Announc.">
        <title>Complete Genome Sequence of Algoriphagus sp. Strain M8-2, Isolated from a Brackish Lake.</title>
        <authorList>
            <person name="Muraguchi Y."/>
            <person name="Kushimoto K."/>
            <person name="Ohtsubo Y."/>
            <person name="Suzuki T."/>
            <person name="Dohra H."/>
            <person name="Kimbara K."/>
            <person name="Shintani M."/>
        </authorList>
    </citation>
    <scope>NUCLEOTIDE SEQUENCE [LARGE SCALE GENOMIC DNA]</scope>
    <source>
        <strain evidence="1 2">M8-2</strain>
    </source>
</reference>
<proteinExistence type="predicted"/>